<organism evidence="1">
    <name type="scientific">marine sediment metagenome</name>
    <dbReference type="NCBI Taxonomy" id="412755"/>
    <lineage>
        <taxon>unclassified sequences</taxon>
        <taxon>metagenomes</taxon>
        <taxon>ecological metagenomes</taxon>
    </lineage>
</organism>
<accession>A0A0F9NSZ6</accession>
<reference evidence="1" key="1">
    <citation type="journal article" date="2015" name="Nature">
        <title>Complex archaea that bridge the gap between prokaryotes and eukaryotes.</title>
        <authorList>
            <person name="Spang A."/>
            <person name="Saw J.H."/>
            <person name="Jorgensen S.L."/>
            <person name="Zaremba-Niedzwiedzka K."/>
            <person name="Martijn J."/>
            <person name="Lind A.E."/>
            <person name="van Eijk R."/>
            <person name="Schleper C."/>
            <person name="Guy L."/>
            <person name="Ettema T.J."/>
        </authorList>
    </citation>
    <scope>NUCLEOTIDE SEQUENCE</scope>
</reference>
<gene>
    <name evidence="1" type="ORF">LCGC14_1299630</name>
</gene>
<name>A0A0F9NSZ6_9ZZZZ</name>
<evidence type="ECO:0000313" key="1">
    <source>
        <dbReference type="EMBL" id="KKM84402.1"/>
    </source>
</evidence>
<sequence length="110" mass="12075">MTDRDRDPDRKADLLSRGFDAGNYANAYVSEDYSTAFETTLGTCAEQAFDAYCVGFVLGFFATYELHEIPSDCRDMFDSAYHSDNGQAVVAAGYTESRADCYDGEVVVAS</sequence>
<comment type="caution">
    <text evidence="1">The sequence shown here is derived from an EMBL/GenBank/DDBJ whole genome shotgun (WGS) entry which is preliminary data.</text>
</comment>
<protein>
    <submittedName>
        <fullName evidence="1">Uncharacterized protein</fullName>
    </submittedName>
</protein>
<dbReference type="AlphaFoldDB" id="A0A0F9NSZ6"/>
<dbReference type="EMBL" id="LAZR01007573">
    <property type="protein sequence ID" value="KKM84402.1"/>
    <property type="molecule type" value="Genomic_DNA"/>
</dbReference>
<proteinExistence type="predicted"/>